<dbReference type="Gene3D" id="3.50.30.50">
    <property type="entry name" value="Putative cyclase"/>
    <property type="match status" value="1"/>
</dbReference>
<comment type="caution">
    <text evidence="3">The sequence shown here is derived from an EMBL/GenBank/DDBJ whole genome shotgun (WGS) entry which is preliminary data.</text>
</comment>
<dbReference type="Proteomes" id="UP000785200">
    <property type="component" value="Unassembled WGS sequence"/>
</dbReference>
<dbReference type="GO" id="GO:0019441">
    <property type="term" value="P:L-tryptophan catabolic process to kynurenine"/>
    <property type="evidence" value="ECO:0007669"/>
    <property type="project" value="InterPro"/>
</dbReference>
<gene>
    <name evidence="3" type="ORF">D0Z07_0944</name>
</gene>
<dbReference type="PANTHER" id="PTHR34861">
    <property type="match status" value="1"/>
</dbReference>
<organism evidence="3 4">
    <name type="scientific">Hyphodiscus hymeniophilus</name>
    <dbReference type="NCBI Taxonomy" id="353542"/>
    <lineage>
        <taxon>Eukaryota</taxon>
        <taxon>Fungi</taxon>
        <taxon>Dikarya</taxon>
        <taxon>Ascomycota</taxon>
        <taxon>Pezizomycotina</taxon>
        <taxon>Leotiomycetes</taxon>
        <taxon>Helotiales</taxon>
        <taxon>Hyphodiscaceae</taxon>
        <taxon>Hyphodiscus</taxon>
    </lineage>
</organism>
<dbReference type="AlphaFoldDB" id="A0A9P6VPU6"/>
<name>A0A9P6VPU6_9HELO</name>
<protein>
    <recommendedName>
        <fullName evidence="5">Cyclase</fullName>
    </recommendedName>
</protein>
<reference evidence="3" key="1">
    <citation type="submission" date="2019-07" db="EMBL/GenBank/DDBJ databases">
        <title>Hyphodiscus hymeniophilus genome sequencing and assembly.</title>
        <authorList>
            <person name="Kramer G."/>
            <person name="Nodwell J."/>
        </authorList>
    </citation>
    <scope>NUCLEOTIDE SEQUENCE</scope>
    <source>
        <strain evidence="3">ATCC 34498</strain>
    </source>
</reference>
<feature type="region of interest" description="Disordered" evidence="2">
    <location>
        <begin position="1"/>
        <end position="21"/>
    </location>
</feature>
<evidence type="ECO:0008006" key="5">
    <source>
        <dbReference type="Google" id="ProtNLM"/>
    </source>
</evidence>
<feature type="compositionally biased region" description="Polar residues" evidence="2">
    <location>
        <begin position="137"/>
        <end position="149"/>
    </location>
</feature>
<sequence>MHDIASNMSPSPLSDASSEKRHDPAIYDTKFTSLPNPKRVWLGAPSSELEGIGRLSLLTPEIVSAAAASEIKTGRRVGLGWDMKKLEYSQFGRQKCGHTIIPLNGPGGSGWGACFDDAYNMNPQQSSQWDGFRHYSQPRNSKDPSTSQDRVFYGGTTKDEIMDSSNHRIGLQHWASQGIAGRGILLDYVEWASHQSPPVTYSTFSTHSIPFTTLLAMCKFHEVAPRKGDVLFIRTGVIPEWESFSDQQKQEYAAQEEPKHAGVEACLETLEWLWDSGISAVAGDAISWEVSDPAFEILCLAAIGELFDLEALASTCKELNRYSFFVSSIPLNMPGGVSSPPNAMAIF</sequence>
<dbReference type="SUPFAM" id="SSF102198">
    <property type="entry name" value="Putative cyclase"/>
    <property type="match status" value="1"/>
</dbReference>
<dbReference type="PANTHER" id="PTHR34861:SF8">
    <property type="entry name" value="CYCLASE"/>
    <property type="match status" value="1"/>
</dbReference>
<dbReference type="InterPro" id="IPR007325">
    <property type="entry name" value="KFase/CYL"/>
</dbReference>
<comment type="similarity">
    <text evidence="1">Belongs to the Cyclase 1 superfamily.</text>
</comment>
<evidence type="ECO:0000256" key="2">
    <source>
        <dbReference type="SAM" id="MobiDB-lite"/>
    </source>
</evidence>
<feature type="region of interest" description="Disordered" evidence="2">
    <location>
        <begin position="129"/>
        <end position="149"/>
    </location>
</feature>
<dbReference type="InterPro" id="IPR037175">
    <property type="entry name" value="KFase_sf"/>
</dbReference>
<dbReference type="GO" id="GO:0004061">
    <property type="term" value="F:arylformamidase activity"/>
    <property type="evidence" value="ECO:0007669"/>
    <property type="project" value="InterPro"/>
</dbReference>
<dbReference type="OrthoDB" id="5396at2759"/>
<dbReference type="Pfam" id="PF04199">
    <property type="entry name" value="Cyclase"/>
    <property type="match status" value="1"/>
</dbReference>
<accession>A0A9P6VPU6</accession>
<evidence type="ECO:0000313" key="3">
    <source>
        <dbReference type="EMBL" id="KAG0651992.1"/>
    </source>
</evidence>
<proteinExistence type="inferred from homology"/>
<dbReference type="EMBL" id="VNKQ01000003">
    <property type="protein sequence ID" value="KAG0651992.1"/>
    <property type="molecule type" value="Genomic_DNA"/>
</dbReference>
<feature type="compositionally biased region" description="Polar residues" evidence="2">
    <location>
        <begin position="1"/>
        <end position="16"/>
    </location>
</feature>
<evidence type="ECO:0000256" key="1">
    <source>
        <dbReference type="ARBA" id="ARBA00007865"/>
    </source>
</evidence>
<keyword evidence="4" id="KW-1185">Reference proteome</keyword>
<evidence type="ECO:0000313" key="4">
    <source>
        <dbReference type="Proteomes" id="UP000785200"/>
    </source>
</evidence>